<evidence type="ECO:0000256" key="6">
    <source>
        <dbReference type="SAM" id="MobiDB-lite"/>
    </source>
</evidence>
<feature type="transmembrane region" description="Helical" evidence="7">
    <location>
        <begin position="300"/>
        <end position="320"/>
    </location>
</feature>
<organism evidence="9 10">
    <name type="scientific">Streptomyces marincola</name>
    <dbReference type="NCBI Taxonomy" id="2878388"/>
    <lineage>
        <taxon>Bacteria</taxon>
        <taxon>Bacillati</taxon>
        <taxon>Actinomycetota</taxon>
        <taxon>Actinomycetes</taxon>
        <taxon>Kitasatosporales</taxon>
        <taxon>Streptomycetaceae</taxon>
        <taxon>Streptomyces</taxon>
    </lineage>
</organism>
<evidence type="ECO:0000313" key="9">
    <source>
        <dbReference type="EMBL" id="ARQ68985.1"/>
    </source>
</evidence>
<dbReference type="Pfam" id="PF04024">
    <property type="entry name" value="PspC"/>
    <property type="match status" value="1"/>
</dbReference>
<keyword evidence="3 7" id="KW-0812">Transmembrane</keyword>
<dbReference type="Proteomes" id="UP000194218">
    <property type="component" value="Chromosome"/>
</dbReference>
<gene>
    <name evidence="9" type="ORF">CAG99_09025</name>
</gene>
<proteinExistence type="predicted"/>
<feature type="domain" description="Phage shock protein PspC N-terminal" evidence="8">
    <location>
        <begin position="63"/>
        <end position="117"/>
    </location>
</feature>
<feature type="transmembrane region" description="Helical" evidence="7">
    <location>
        <begin position="162"/>
        <end position="179"/>
    </location>
</feature>
<dbReference type="InterPro" id="IPR007168">
    <property type="entry name" value="Phageshock_PspC_N"/>
</dbReference>
<evidence type="ECO:0000313" key="10">
    <source>
        <dbReference type="Proteomes" id="UP000194218"/>
    </source>
</evidence>
<protein>
    <recommendedName>
        <fullName evidence="8">Phage shock protein PspC N-terminal domain-containing protein</fullName>
    </recommendedName>
</protein>
<evidence type="ECO:0000256" key="3">
    <source>
        <dbReference type="ARBA" id="ARBA00022692"/>
    </source>
</evidence>
<reference evidence="9 10" key="1">
    <citation type="submission" date="2017-05" db="EMBL/GenBank/DDBJ databases">
        <title>Complete genome sequence of Streptomyces sp. SCSIO 03032 revealed the diverse biosynthetic pathways for its bioactive secondary metabolites.</title>
        <authorList>
            <person name="Ma L."/>
            <person name="Zhu Y."/>
            <person name="Zhang W."/>
            <person name="Zhang G."/>
            <person name="Tian X."/>
            <person name="Zhang S."/>
            <person name="Zhang C."/>
        </authorList>
    </citation>
    <scope>NUCLEOTIDE SEQUENCE [LARGE SCALE GENOMIC DNA]</scope>
    <source>
        <strain evidence="9 10">SCSIO 03032</strain>
    </source>
</reference>
<keyword evidence="2" id="KW-1003">Cell membrane</keyword>
<keyword evidence="5 7" id="KW-0472">Membrane</keyword>
<feature type="compositionally biased region" description="Basic and acidic residues" evidence="6">
    <location>
        <begin position="438"/>
        <end position="453"/>
    </location>
</feature>
<feature type="transmembrane region" description="Helical" evidence="7">
    <location>
        <begin position="89"/>
        <end position="116"/>
    </location>
</feature>
<evidence type="ECO:0000256" key="5">
    <source>
        <dbReference type="ARBA" id="ARBA00023136"/>
    </source>
</evidence>
<evidence type="ECO:0000256" key="4">
    <source>
        <dbReference type="ARBA" id="ARBA00022989"/>
    </source>
</evidence>
<dbReference type="InterPro" id="IPR052027">
    <property type="entry name" value="PspC"/>
</dbReference>
<dbReference type="EMBL" id="CP021121">
    <property type="protein sequence ID" value="ARQ68985.1"/>
    <property type="molecule type" value="Genomic_DNA"/>
</dbReference>
<sequence>MAVVMARSSHGRPGRDIRGAPESTSGNDGGPPRIPRGEHCVTMVGMTEELTATPGERVRAGDRLARSRRHKVVGGVCGGLGRYYHLDPVIFRVPLAVLSVIGGLGLVAYGAAWLLLPFEGEEENEGRRLLSGRVEGPGLTALLFLVAGCGLLLASLGSRGAASWFSVMLLGALAAAAYWSRGRATAQAAGDGGEPAKGTTAHVVAEAPPEAQAPPAPVGPSWWQGTGPRPGGYLWGPADAEPGDFAAGLAPGEGAAAPGPPARPRAVEPKEFGLGGPLLLLAGGAALAATAVAWERQPLGPTLVIGLSAALVVFGLGLVVSAFVGRLGGGTIAAVLVTGVLLAGASVLPENITTEWQLRSWRPEAVDAVAERYVLGTGEGELDLTGAAPASGERLGVTVEAGAGQLRVLVPRDVEVTVHTELGAGVFTYDSPSSGTWKGHEDSWGGLGHERTRSYPAEPGTEPGGEVELRLEMGVGHVTVERS</sequence>
<keyword evidence="10" id="KW-1185">Reference proteome</keyword>
<keyword evidence="4 7" id="KW-1133">Transmembrane helix</keyword>
<feature type="transmembrane region" description="Helical" evidence="7">
    <location>
        <begin position="272"/>
        <end position="294"/>
    </location>
</feature>
<accession>A0A1W7CW60</accession>
<name>A0A1W7CW60_9ACTN</name>
<evidence type="ECO:0000256" key="7">
    <source>
        <dbReference type="SAM" id="Phobius"/>
    </source>
</evidence>
<evidence type="ECO:0000259" key="8">
    <source>
        <dbReference type="Pfam" id="PF04024"/>
    </source>
</evidence>
<dbReference type="AlphaFoldDB" id="A0A1W7CW60"/>
<dbReference type="GO" id="GO:0005886">
    <property type="term" value="C:plasma membrane"/>
    <property type="evidence" value="ECO:0007669"/>
    <property type="project" value="UniProtKB-SubCell"/>
</dbReference>
<dbReference type="PANTHER" id="PTHR33885:SF3">
    <property type="entry name" value="PHAGE SHOCK PROTEIN C"/>
    <property type="match status" value="1"/>
</dbReference>
<feature type="transmembrane region" description="Helical" evidence="7">
    <location>
        <begin position="137"/>
        <end position="156"/>
    </location>
</feature>
<dbReference type="KEGG" id="smao:CAG99_09025"/>
<feature type="region of interest" description="Disordered" evidence="6">
    <location>
        <begin position="1"/>
        <end position="36"/>
    </location>
</feature>
<feature type="transmembrane region" description="Helical" evidence="7">
    <location>
        <begin position="327"/>
        <end position="348"/>
    </location>
</feature>
<evidence type="ECO:0000256" key="1">
    <source>
        <dbReference type="ARBA" id="ARBA00004162"/>
    </source>
</evidence>
<feature type="region of interest" description="Disordered" evidence="6">
    <location>
        <begin position="432"/>
        <end position="464"/>
    </location>
</feature>
<comment type="subcellular location">
    <subcellularLocation>
        <location evidence="1">Cell membrane</location>
        <topology evidence="1">Single-pass membrane protein</topology>
    </subcellularLocation>
</comment>
<dbReference type="PANTHER" id="PTHR33885">
    <property type="entry name" value="PHAGE SHOCK PROTEIN C"/>
    <property type="match status" value="1"/>
</dbReference>
<evidence type="ECO:0000256" key="2">
    <source>
        <dbReference type="ARBA" id="ARBA00022475"/>
    </source>
</evidence>